<dbReference type="EMBL" id="FRFD01000005">
    <property type="protein sequence ID" value="SHO48714.1"/>
    <property type="molecule type" value="Genomic_DNA"/>
</dbReference>
<dbReference type="PROSITE" id="PS00670">
    <property type="entry name" value="D_2_HYDROXYACID_DH_2"/>
    <property type="match status" value="1"/>
</dbReference>
<dbReference type="InterPro" id="IPR029753">
    <property type="entry name" value="D-isomer_DH_CS"/>
</dbReference>
<dbReference type="PROSITE" id="PS00671">
    <property type="entry name" value="D_2_HYDROXYACID_DH_3"/>
    <property type="match status" value="1"/>
</dbReference>
<evidence type="ECO:0000256" key="1">
    <source>
        <dbReference type="ARBA" id="ARBA00005854"/>
    </source>
</evidence>
<dbReference type="Pfam" id="PF02826">
    <property type="entry name" value="2-Hacid_dh_C"/>
    <property type="match status" value="1"/>
</dbReference>
<evidence type="ECO:0000313" key="7">
    <source>
        <dbReference type="EMBL" id="SHO48714.1"/>
    </source>
</evidence>
<name>A0A1M7Y7W0_9FIRM</name>
<keyword evidence="2 4" id="KW-0560">Oxidoreductase</keyword>
<evidence type="ECO:0000259" key="6">
    <source>
        <dbReference type="Pfam" id="PF02826"/>
    </source>
</evidence>
<evidence type="ECO:0000259" key="5">
    <source>
        <dbReference type="Pfam" id="PF00389"/>
    </source>
</evidence>
<dbReference type="PANTHER" id="PTHR43026">
    <property type="entry name" value="2-HYDROXYACID DEHYDROGENASE HOMOLOG 1-RELATED"/>
    <property type="match status" value="1"/>
</dbReference>
<evidence type="ECO:0000313" key="8">
    <source>
        <dbReference type="Proteomes" id="UP000184612"/>
    </source>
</evidence>
<evidence type="ECO:0000256" key="4">
    <source>
        <dbReference type="RuleBase" id="RU003719"/>
    </source>
</evidence>
<gene>
    <name evidence="7" type="ORF">SAMN02745217_01993</name>
</gene>
<dbReference type="GO" id="GO:0008720">
    <property type="term" value="F:D-lactate dehydrogenase (NAD+) activity"/>
    <property type="evidence" value="ECO:0007669"/>
    <property type="project" value="TreeGrafter"/>
</dbReference>
<protein>
    <submittedName>
        <fullName evidence="7">D-lactate dehydrogenase</fullName>
    </submittedName>
</protein>
<dbReference type="Pfam" id="PF00389">
    <property type="entry name" value="2-Hacid_dh"/>
    <property type="match status" value="1"/>
</dbReference>
<dbReference type="GO" id="GO:0051287">
    <property type="term" value="F:NAD binding"/>
    <property type="evidence" value="ECO:0007669"/>
    <property type="project" value="InterPro"/>
</dbReference>
<dbReference type="OrthoDB" id="9805416at2"/>
<dbReference type="InterPro" id="IPR036291">
    <property type="entry name" value="NAD(P)-bd_dom_sf"/>
</dbReference>
<dbReference type="InterPro" id="IPR058205">
    <property type="entry name" value="D-LDH-like"/>
</dbReference>
<dbReference type="AlphaFoldDB" id="A0A1M7Y7W0"/>
<dbReference type="PANTHER" id="PTHR43026:SF1">
    <property type="entry name" value="2-HYDROXYACID DEHYDROGENASE HOMOLOG 1-RELATED"/>
    <property type="match status" value="1"/>
</dbReference>
<proteinExistence type="inferred from homology"/>
<evidence type="ECO:0000256" key="2">
    <source>
        <dbReference type="ARBA" id="ARBA00023002"/>
    </source>
</evidence>
<keyword evidence="8" id="KW-1185">Reference proteome</keyword>
<dbReference type="InterPro" id="IPR029752">
    <property type="entry name" value="D-isomer_DH_CS1"/>
</dbReference>
<evidence type="ECO:0000256" key="3">
    <source>
        <dbReference type="ARBA" id="ARBA00023027"/>
    </source>
</evidence>
<dbReference type="InterPro" id="IPR006140">
    <property type="entry name" value="D-isomer_DH_NAD-bd"/>
</dbReference>
<feature type="domain" description="D-isomer specific 2-hydroxyacid dehydrogenase NAD-binding" evidence="6">
    <location>
        <begin position="110"/>
        <end position="295"/>
    </location>
</feature>
<dbReference type="SUPFAM" id="SSF51735">
    <property type="entry name" value="NAD(P)-binding Rossmann-fold domains"/>
    <property type="match status" value="1"/>
</dbReference>
<organism evidence="7 8">
    <name type="scientific">Anaerocolumna xylanovorans DSM 12503</name>
    <dbReference type="NCBI Taxonomy" id="1121345"/>
    <lineage>
        <taxon>Bacteria</taxon>
        <taxon>Bacillati</taxon>
        <taxon>Bacillota</taxon>
        <taxon>Clostridia</taxon>
        <taxon>Lachnospirales</taxon>
        <taxon>Lachnospiraceae</taxon>
        <taxon>Anaerocolumna</taxon>
    </lineage>
</organism>
<feature type="domain" description="D-isomer specific 2-hydroxyacid dehydrogenase catalytic" evidence="5">
    <location>
        <begin position="11"/>
        <end position="322"/>
    </location>
</feature>
<dbReference type="SUPFAM" id="SSF52283">
    <property type="entry name" value="Formate/glycerate dehydrogenase catalytic domain-like"/>
    <property type="match status" value="1"/>
</dbReference>
<dbReference type="RefSeq" id="WP_073588682.1">
    <property type="nucleotide sequence ID" value="NZ_FRFD01000005.1"/>
</dbReference>
<dbReference type="Gene3D" id="3.40.50.720">
    <property type="entry name" value="NAD(P)-binding Rossmann-like Domain"/>
    <property type="match status" value="2"/>
</dbReference>
<keyword evidence="3" id="KW-0520">NAD</keyword>
<dbReference type="Proteomes" id="UP000184612">
    <property type="component" value="Unassembled WGS sequence"/>
</dbReference>
<dbReference type="InterPro" id="IPR006139">
    <property type="entry name" value="D-isomer_2_OHA_DH_cat_dom"/>
</dbReference>
<accession>A0A1M7Y7W0</accession>
<dbReference type="STRING" id="1121345.SAMN02745217_01993"/>
<dbReference type="PROSITE" id="PS00065">
    <property type="entry name" value="D_2_HYDROXYACID_DH_1"/>
    <property type="match status" value="1"/>
</dbReference>
<comment type="similarity">
    <text evidence="1 4">Belongs to the D-isomer specific 2-hydroxyacid dehydrogenase family.</text>
</comment>
<sequence length="330" mass="37212">MKIYVYDVTDFEKSILEALQKEFTDEIVLTDKHLTLETLEEAEEFDGISVHGYSKVNREVLIKMKEYGIVHLSTRTIGYDHFDMAAVKELGIHAYHAYYSPNNVADFTVMMMLIMLRKAKISICRALVNDFSLEGMMGREMRSLTVGVIGTGKIGSAVIKSLSGFGCKIIAYDKFKNPIVKEFAEYVDLDTLYAQSDIITLHTPLTEDNYHMINEETIQKMKKGVILINTARGQLIDTESLIKALEEEHVGGAGIDTLEEETGVMHVHVGTKIVDKRSLLYLKQFPNVLYTQHYAFYTQEATESMVRCGITSIQSGVRGEATLCEISVNY</sequence>
<reference evidence="7 8" key="1">
    <citation type="submission" date="2016-12" db="EMBL/GenBank/DDBJ databases">
        <authorList>
            <person name="Song W.-J."/>
            <person name="Kurnit D.M."/>
        </authorList>
    </citation>
    <scope>NUCLEOTIDE SEQUENCE [LARGE SCALE GENOMIC DNA]</scope>
    <source>
        <strain evidence="7 8">DSM 12503</strain>
    </source>
</reference>